<evidence type="ECO:0000313" key="2">
    <source>
        <dbReference type="EMBL" id="PCJ26385.1"/>
    </source>
</evidence>
<dbReference type="NCBIfam" id="NF038123">
    <property type="entry name" value="NF038123_dom"/>
    <property type="match status" value="1"/>
</dbReference>
<dbReference type="AlphaFoldDB" id="A0A2A5B4I4"/>
<comment type="caution">
    <text evidence="2">The sequence shown here is derived from an EMBL/GenBank/DDBJ whole genome shotgun (WGS) entry which is preliminary data.</text>
</comment>
<protein>
    <recommendedName>
        <fullName evidence="4">Spondin domain-containing protein</fullName>
    </recommendedName>
</protein>
<gene>
    <name evidence="2" type="ORF">COA96_05115</name>
</gene>
<reference evidence="3" key="1">
    <citation type="submission" date="2017-08" db="EMBL/GenBank/DDBJ databases">
        <title>A dynamic microbial community with high functional redundancy inhabits the cold, oxic subseafloor aquifer.</title>
        <authorList>
            <person name="Tully B.J."/>
            <person name="Wheat C.G."/>
            <person name="Glazer B.T."/>
            <person name="Huber J.A."/>
        </authorList>
    </citation>
    <scope>NUCLEOTIDE SEQUENCE [LARGE SCALE GENOMIC DNA]</scope>
</reference>
<accession>A0A2A5B4I4</accession>
<dbReference type="Gene3D" id="2.60.40.2130">
    <property type="entry name" value="F-spondin domain"/>
    <property type="match status" value="1"/>
</dbReference>
<organism evidence="2 3">
    <name type="scientific">SAR86 cluster bacterium</name>
    <dbReference type="NCBI Taxonomy" id="2030880"/>
    <lineage>
        <taxon>Bacteria</taxon>
        <taxon>Pseudomonadati</taxon>
        <taxon>Pseudomonadota</taxon>
        <taxon>Gammaproteobacteria</taxon>
        <taxon>SAR86 cluster</taxon>
    </lineage>
</organism>
<dbReference type="InterPro" id="IPR038678">
    <property type="entry name" value="Spondin_N_sf"/>
</dbReference>
<proteinExistence type="predicted"/>
<evidence type="ECO:0000313" key="3">
    <source>
        <dbReference type="Proteomes" id="UP000218327"/>
    </source>
</evidence>
<feature type="chain" id="PRO_5012946797" description="Spondin domain-containing protein" evidence="1">
    <location>
        <begin position="29"/>
        <end position="218"/>
    </location>
</feature>
<name>A0A2A5B4I4_9GAMM</name>
<keyword evidence="1" id="KW-0732">Signal</keyword>
<evidence type="ECO:0008006" key="4">
    <source>
        <dbReference type="Google" id="ProtNLM"/>
    </source>
</evidence>
<dbReference type="InterPro" id="IPR009465">
    <property type="entry name" value="Spondin_N"/>
</dbReference>
<sequence length="218" mass="22586">MNLSVYKRAFGVTSLALGVLFCTSASFADTYEVTIKNVTAGQAFTPRLAITHTEGKIFMLGEPAIEELAIIAEGGDIAPMMAVLEGFGDVVTDMQVGAGLLMPGASETITIEGNPGSSFSLLNMLIPTNDAFIGVNAIALPESGSITYRATVYDAGSEINDELCSNIPGPVCGGEGGSPGEDGEGYIYVHSGIHGIGDLAAETYDWNNPAAIITITKI</sequence>
<evidence type="ECO:0000256" key="1">
    <source>
        <dbReference type="SAM" id="SignalP"/>
    </source>
</evidence>
<dbReference type="Proteomes" id="UP000218327">
    <property type="component" value="Unassembled WGS sequence"/>
</dbReference>
<feature type="signal peptide" evidence="1">
    <location>
        <begin position="1"/>
        <end position="28"/>
    </location>
</feature>
<dbReference type="EMBL" id="NVVJ01000011">
    <property type="protein sequence ID" value="PCJ26385.1"/>
    <property type="molecule type" value="Genomic_DNA"/>
</dbReference>